<keyword evidence="2" id="KW-1185">Reference proteome</keyword>
<proteinExistence type="predicted"/>
<gene>
    <name evidence="1" type="ORF">A0H81_08708</name>
</gene>
<evidence type="ECO:0000313" key="2">
    <source>
        <dbReference type="Proteomes" id="UP000092993"/>
    </source>
</evidence>
<protein>
    <submittedName>
        <fullName evidence="1">Uncharacterized protein</fullName>
    </submittedName>
</protein>
<dbReference type="Proteomes" id="UP000092993">
    <property type="component" value="Unassembled WGS sequence"/>
</dbReference>
<dbReference type="AlphaFoldDB" id="A0A1C7M4H1"/>
<dbReference type="EMBL" id="LUGG01000011">
    <property type="protein sequence ID" value="OBZ71648.1"/>
    <property type="molecule type" value="Genomic_DNA"/>
</dbReference>
<comment type="caution">
    <text evidence="1">The sequence shown here is derived from an EMBL/GenBank/DDBJ whole genome shotgun (WGS) entry which is preliminary data.</text>
</comment>
<accession>A0A1C7M4H1</accession>
<name>A0A1C7M4H1_GRIFR</name>
<organism evidence="1 2">
    <name type="scientific">Grifola frondosa</name>
    <name type="common">Maitake</name>
    <name type="synonym">Polyporus frondosus</name>
    <dbReference type="NCBI Taxonomy" id="5627"/>
    <lineage>
        <taxon>Eukaryota</taxon>
        <taxon>Fungi</taxon>
        <taxon>Dikarya</taxon>
        <taxon>Basidiomycota</taxon>
        <taxon>Agaricomycotina</taxon>
        <taxon>Agaricomycetes</taxon>
        <taxon>Polyporales</taxon>
        <taxon>Grifolaceae</taxon>
        <taxon>Grifola</taxon>
    </lineage>
</organism>
<sequence length="82" mass="9276">MRTASKIRSLFTGPNEIPSSIVRNAPESLPSMRTSVGEVTVRSLDAKSRKALRKRILIDEDVHGYMCRVEDLRMRTVAEKCN</sequence>
<evidence type="ECO:0000313" key="1">
    <source>
        <dbReference type="EMBL" id="OBZ71648.1"/>
    </source>
</evidence>
<reference evidence="1 2" key="1">
    <citation type="submission" date="2016-03" db="EMBL/GenBank/DDBJ databases">
        <title>Whole genome sequencing of Grifola frondosa 9006-11.</title>
        <authorList>
            <person name="Min B."/>
            <person name="Park H."/>
            <person name="Kim J.-G."/>
            <person name="Cho H."/>
            <person name="Oh Y.-L."/>
            <person name="Kong W.-S."/>
            <person name="Choi I.-G."/>
        </authorList>
    </citation>
    <scope>NUCLEOTIDE SEQUENCE [LARGE SCALE GENOMIC DNA]</scope>
    <source>
        <strain evidence="1 2">9006-11</strain>
    </source>
</reference>